<sequence length="187" mass="20601">MHTKSSLGDCTLYANLFERESKGLVSVTPMGFLRSIMPMDWICQDDSYRFGADLALSGVRNNCDHRFYKVQCGLDGGQNKLKNSEEKQYGPEVEGATGDTDERPLPGFPYTTPKPVYSTWKTFEASEFASPAPSVMVRKTMDTTTTGDPWWEVPRSVIFTVCSNGSIGPDNASIASYDVHACKTSLG</sequence>
<dbReference type="EMBL" id="MU128934">
    <property type="protein sequence ID" value="KAF9517116.1"/>
    <property type="molecule type" value="Genomic_DNA"/>
</dbReference>
<evidence type="ECO:0000313" key="2">
    <source>
        <dbReference type="EMBL" id="KAF9517116.1"/>
    </source>
</evidence>
<evidence type="ECO:0000313" key="3">
    <source>
        <dbReference type="Proteomes" id="UP000886523"/>
    </source>
</evidence>
<organism evidence="2 3">
    <name type="scientific">Hydnum rufescens UP504</name>
    <dbReference type="NCBI Taxonomy" id="1448309"/>
    <lineage>
        <taxon>Eukaryota</taxon>
        <taxon>Fungi</taxon>
        <taxon>Dikarya</taxon>
        <taxon>Basidiomycota</taxon>
        <taxon>Agaricomycotina</taxon>
        <taxon>Agaricomycetes</taxon>
        <taxon>Cantharellales</taxon>
        <taxon>Hydnaceae</taxon>
        <taxon>Hydnum</taxon>
    </lineage>
</organism>
<reference evidence="2" key="1">
    <citation type="journal article" date="2020" name="Nat. Commun.">
        <title>Large-scale genome sequencing of mycorrhizal fungi provides insights into the early evolution of symbiotic traits.</title>
        <authorList>
            <person name="Miyauchi S."/>
            <person name="Kiss E."/>
            <person name="Kuo A."/>
            <person name="Drula E."/>
            <person name="Kohler A."/>
            <person name="Sanchez-Garcia M."/>
            <person name="Morin E."/>
            <person name="Andreopoulos B."/>
            <person name="Barry K.W."/>
            <person name="Bonito G."/>
            <person name="Buee M."/>
            <person name="Carver A."/>
            <person name="Chen C."/>
            <person name="Cichocki N."/>
            <person name="Clum A."/>
            <person name="Culley D."/>
            <person name="Crous P.W."/>
            <person name="Fauchery L."/>
            <person name="Girlanda M."/>
            <person name="Hayes R.D."/>
            <person name="Keri Z."/>
            <person name="LaButti K."/>
            <person name="Lipzen A."/>
            <person name="Lombard V."/>
            <person name="Magnuson J."/>
            <person name="Maillard F."/>
            <person name="Murat C."/>
            <person name="Nolan M."/>
            <person name="Ohm R.A."/>
            <person name="Pangilinan J."/>
            <person name="Pereira M.F."/>
            <person name="Perotto S."/>
            <person name="Peter M."/>
            <person name="Pfister S."/>
            <person name="Riley R."/>
            <person name="Sitrit Y."/>
            <person name="Stielow J.B."/>
            <person name="Szollosi G."/>
            <person name="Zifcakova L."/>
            <person name="Stursova M."/>
            <person name="Spatafora J.W."/>
            <person name="Tedersoo L."/>
            <person name="Vaario L.M."/>
            <person name="Yamada A."/>
            <person name="Yan M."/>
            <person name="Wang P."/>
            <person name="Xu J."/>
            <person name="Bruns T."/>
            <person name="Baldrian P."/>
            <person name="Vilgalys R."/>
            <person name="Dunand C."/>
            <person name="Henrissat B."/>
            <person name="Grigoriev I.V."/>
            <person name="Hibbett D."/>
            <person name="Nagy L.G."/>
            <person name="Martin F.M."/>
        </authorList>
    </citation>
    <scope>NUCLEOTIDE SEQUENCE</scope>
    <source>
        <strain evidence="2">UP504</strain>
    </source>
</reference>
<name>A0A9P6DW54_9AGAM</name>
<keyword evidence="3" id="KW-1185">Reference proteome</keyword>
<dbReference type="AlphaFoldDB" id="A0A9P6DW54"/>
<evidence type="ECO:0000256" key="1">
    <source>
        <dbReference type="SAM" id="MobiDB-lite"/>
    </source>
</evidence>
<protein>
    <submittedName>
        <fullName evidence="2">Uncharacterized protein</fullName>
    </submittedName>
</protein>
<feature type="region of interest" description="Disordered" evidence="1">
    <location>
        <begin position="80"/>
        <end position="108"/>
    </location>
</feature>
<gene>
    <name evidence="2" type="ORF">BS47DRAFT_1483540</name>
</gene>
<accession>A0A9P6DW54</accession>
<proteinExistence type="predicted"/>
<dbReference type="Proteomes" id="UP000886523">
    <property type="component" value="Unassembled WGS sequence"/>
</dbReference>
<comment type="caution">
    <text evidence="2">The sequence shown here is derived from an EMBL/GenBank/DDBJ whole genome shotgun (WGS) entry which is preliminary data.</text>
</comment>